<dbReference type="Pfam" id="PF01357">
    <property type="entry name" value="Expansin_C"/>
    <property type="match status" value="1"/>
</dbReference>
<evidence type="ECO:0000313" key="4">
    <source>
        <dbReference type="EMBL" id="KAL0358613.1"/>
    </source>
</evidence>
<keyword evidence="2" id="KW-0964">Secreted</keyword>
<evidence type="ECO:0000256" key="1">
    <source>
        <dbReference type="ARBA" id="ARBA00004613"/>
    </source>
</evidence>
<reference evidence="4" key="2">
    <citation type="journal article" date="2024" name="Plant">
        <title>Genomic evolution and insights into agronomic trait innovations of Sesamum species.</title>
        <authorList>
            <person name="Miao H."/>
            <person name="Wang L."/>
            <person name="Qu L."/>
            <person name="Liu H."/>
            <person name="Sun Y."/>
            <person name="Le M."/>
            <person name="Wang Q."/>
            <person name="Wei S."/>
            <person name="Zheng Y."/>
            <person name="Lin W."/>
            <person name="Duan Y."/>
            <person name="Cao H."/>
            <person name="Xiong S."/>
            <person name="Wang X."/>
            <person name="Wei L."/>
            <person name="Li C."/>
            <person name="Ma Q."/>
            <person name="Ju M."/>
            <person name="Zhao R."/>
            <person name="Li G."/>
            <person name="Mu C."/>
            <person name="Tian Q."/>
            <person name="Mei H."/>
            <person name="Zhang T."/>
            <person name="Gao T."/>
            <person name="Zhang H."/>
        </authorList>
    </citation>
    <scope>NUCLEOTIDE SEQUENCE</scope>
    <source>
        <strain evidence="4">G01</strain>
    </source>
</reference>
<dbReference type="Gene3D" id="2.60.40.760">
    <property type="entry name" value="Expansin, cellulose-binding-like domain"/>
    <property type="match status" value="1"/>
</dbReference>
<proteinExistence type="predicted"/>
<dbReference type="PROSITE" id="PS50843">
    <property type="entry name" value="EXPANSIN_CBD"/>
    <property type="match status" value="1"/>
</dbReference>
<gene>
    <name evidence="4" type="ORF">Sangu_0710700</name>
</gene>
<comment type="subcellular location">
    <subcellularLocation>
        <location evidence="1">Secreted</location>
    </subcellularLocation>
</comment>
<dbReference type="PANTHER" id="PTHR31692">
    <property type="entry name" value="EXPANSIN-B3"/>
    <property type="match status" value="1"/>
</dbReference>
<evidence type="ECO:0000259" key="3">
    <source>
        <dbReference type="PROSITE" id="PS50843"/>
    </source>
</evidence>
<dbReference type="PANTHER" id="PTHR31692:SF56">
    <property type="entry name" value="EXPANSIN-B2-RELATED"/>
    <property type="match status" value="1"/>
</dbReference>
<dbReference type="SUPFAM" id="SSF49590">
    <property type="entry name" value="PHL pollen allergen"/>
    <property type="match status" value="1"/>
</dbReference>
<dbReference type="InterPro" id="IPR036749">
    <property type="entry name" value="Expansin_CBD_sf"/>
</dbReference>
<feature type="domain" description="Expansin-like CBD" evidence="3">
    <location>
        <begin position="12"/>
        <end position="76"/>
    </location>
</feature>
<evidence type="ECO:0000256" key="2">
    <source>
        <dbReference type="ARBA" id="ARBA00022525"/>
    </source>
</evidence>
<reference evidence="4" key="1">
    <citation type="submission" date="2020-06" db="EMBL/GenBank/DDBJ databases">
        <authorList>
            <person name="Li T."/>
            <person name="Hu X."/>
            <person name="Zhang T."/>
            <person name="Song X."/>
            <person name="Zhang H."/>
            <person name="Dai N."/>
            <person name="Sheng W."/>
            <person name="Hou X."/>
            <person name="Wei L."/>
        </authorList>
    </citation>
    <scope>NUCLEOTIDE SEQUENCE</scope>
    <source>
        <strain evidence="4">G01</strain>
        <tissue evidence="4">Leaf</tissue>
    </source>
</reference>
<dbReference type="GO" id="GO:0005576">
    <property type="term" value="C:extracellular region"/>
    <property type="evidence" value="ECO:0007669"/>
    <property type="project" value="UniProtKB-SubCell"/>
</dbReference>
<comment type="caution">
    <text evidence="4">The sequence shown here is derived from an EMBL/GenBank/DDBJ whole genome shotgun (WGS) entry which is preliminary data.</text>
</comment>
<organism evidence="4">
    <name type="scientific">Sesamum angustifolium</name>
    <dbReference type="NCBI Taxonomy" id="2727405"/>
    <lineage>
        <taxon>Eukaryota</taxon>
        <taxon>Viridiplantae</taxon>
        <taxon>Streptophyta</taxon>
        <taxon>Embryophyta</taxon>
        <taxon>Tracheophyta</taxon>
        <taxon>Spermatophyta</taxon>
        <taxon>Magnoliopsida</taxon>
        <taxon>eudicotyledons</taxon>
        <taxon>Gunneridae</taxon>
        <taxon>Pentapetalae</taxon>
        <taxon>asterids</taxon>
        <taxon>lamiids</taxon>
        <taxon>Lamiales</taxon>
        <taxon>Pedaliaceae</taxon>
        <taxon>Sesamum</taxon>
    </lineage>
</organism>
<name>A0AAW2PTZ2_9LAMI</name>
<dbReference type="AlphaFoldDB" id="A0AAW2PTZ2"/>
<dbReference type="PRINTS" id="PR00829">
    <property type="entry name" value="LOLP1ALLERGN"/>
</dbReference>
<protein>
    <submittedName>
        <fullName evidence="4">Pollen allergen Phl p 1</fullName>
    </submittedName>
</protein>
<dbReference type="EMBL" id="JACGWK010000004">
    <property type="protein sequence ID" value="KAL0358613.1"/>
    <property type="molecule type" value="Genomic_DNA"/>
</dbReference>
<accession>A0AAW2PTZ2</accession>
<dbReference type="InterPro" id="IPR007117">
    <property type="entry name" value="Expansin_CBD"/>
</dbReference>
<dbReference type="InterPro" id="IPR005795">
    <property type="entry name" value="LolPI"/>
</dbReference>
<sequence length="108" mass="11724">MTFKIDSGSNPNYLAFAIEHVHGDGDVASVEISASNSEGWMAMQPSWGATWKVGLPIGLKGPYSVRVTTIQSGRRLSHIKQFRPIGLLDNTIFQTLNKSLSTGVCALF</sequence>